<organism evidence="2 3">
    <name type="scientific">Peteryoungia ipomoeae</name>
    <dbReference type="NCBI Taxonomy" id="1210932"/>
    <lineage>
        <taxon>Bacteria</taxon>
        <taxon>Pseudomonadati</taxon>
        <taxon>Pseudomonadota</taxon>
        <taxon>Alphaproteobacteria</taxon>
        <taxon>Hyphomicrobiales</taxon>
        <taxon>Rhizobiaceae</taxon>
        <taxon>Peteryoungia</taxon>
    </lineage>
</organism>
<evidence type="ECO:0000313" key="3">
    <source>
        <dbReference type="Proteomes" id="UP000308828"/>
    </source>
</evidence>
<keyword evidence="1" id="KW-0812">Transmembrane</keyword>
<gene>
    <name evidence="2" type="ORF">FAA97_09830</name>
</gene>
<protein>
    <submittedName>
        <fullName evidence="2">DUF1254 domain-containing protein</fullName>
    </submittedName>
</protein>
<keyword evidence="3" id="KW-1185">Reference proteome</keyword>
<dbReference type="PIRSF" id="PIRSF010244">
    <property type="entry name" value="UCP010244_imp"/>
    <property type="match status" value="1"/>
</dbReference>
<keyword evidence="1" id="KW-1133">Transmembrane helix</keyword>
<dbReference type="AlphaFoldDB" id="A0A4S8P5D7"/>
<dbReference type="OrthoDB" id="1346484at2"/>
<dbReference type="InterPro" id="IPR014456">
    <property type="entry name" value="UCP010244_IM"/>
</dbReference>
<comment type="caution">
    <text evidence="2">The sequence shown here is derived from an EMBL/GenBank/DDBJ whole genome shotgun (WGS) entry which is preliminary data.</text>
</comment>
<feature type="transmembrane region" description="Helical" evidence="1">
    <location>
        <begin position="6"/>
        <end position="29"/>
    </location>
</feature>
<keyword evidence="1" id="KW-0472">Membrane</keyword>
<evidence type="ECO:0000256" key="1">
    <source>
        <dbReference type="SAM" id="Phobius"/>
    </source>
</evidence>
<sequence>MNKILYALLTGLIGAVLLHIIIILGVPLFTGRDAHTRVTAEGAPFAFHQLSAAEDEVGLSSRDPYLRTAVCHFDIGTQPLSLTAAGRVKFWSIAIYDRDANEVFSMNDRTSVAGDLDVLLATPVQVAQLRKTPIAALAQTILVEHRGTTGYAVLRAMVPQPSQEADALAFLEDAECLPFTGR</sequence>
<dbReference type="RefSeq" id="WP_136598373.1">
    <property type="nucleotide sequence ID" value="NZ_STGV01000003.1"/>
</dbReference>
<proteinExistence type="predicted"/>
<reference evidence="2 3" key="1">
    <citation type="submission" date="2019-04" db="EMBL/GenBank/DDBJ databases">
        <title>Genome sequence of strain shin9-1.</title>
        <authorList>
            <person name="Gao J."/>
            <person name="Sun J."/>
        </authorList>
    </citation>
    <scope>NUCLEOTIDE SEQUENCE [LARGE SCALE GENOMIC DNA]</scope>
    <source>
        <strain evidence="3">shin9-1</strain>
    </source>
</reference>
<dbReference type="Proteomes" id="UP000308828">
    <property type="component" value="Unassembled WGS sequence"/>
</dbReference>
<accession>A0A4S8P5D7</accession>
<name>A0A4S8P5D7_9HYPH</name>
<dbReference type="EMBL" id="STGV01000003">
    <property type="protein sequence ID" value="THV22929.1"/>
    <property type="molecule type" value="Genomic_DNA"/>
</dbReference>
<evidence type="ECO:0000313" key="2">
    <source>
        <dbReference type="EMBL" id="THV22929.1"/>
    </source>
</evidence>